<gene>
    <name evidence="1" type="ORF">QBC34DRAFT_414377</name>
</gene>
<protein>
    <recommendedName>
        <fullName evidence="3">PH domain-containing protein</fullName>
    </recommendedName>
</protein>
<name>A0AAV9GBU4_9PEZI</name>
<dbReference type="InterPro" id="IPR053026">
    <property type="entry name" value="CDC42_GEF"/>
</dbReference>
<dbReference type="GO" id="GO:0030010">
    <property type="term" value="P:establishment of cell polarity"/>
    <property type="evidence" value="ECO:0007669"/>
    <property type="project" value="TreeGrafter"/>
</dbReference>
<evidence type="ECO:0000313" key="1">
    <source>
        <dbReference type="EMBL" id="KAK4444815.1"/>
    </source>
</evidence>
<reference evidence="1" key="2">
    <citation type="submission" date="2023-05" db="EMBL/GenBank/DDBJ databases">
        <authorList>
            <consortium name="Lawrence Berkeley National Laboratory"/>
            <person name="Steindorff A."/>
            <person name="Hensen N."/>
            <person name="Bonometti L."/>
            <person name="Westerberg I."/>
            <person name="Brannstrom I.O."/>
            <person name="Guillou S."/>
            <person name="Cros-Aarteil S."/>
            <person name="Calhoun S."/>
            <person name="Haridas S."/>
            <person name="Kuo A."/>
            <person name="Mondo S."/>
            <person name="Pangilinan J."/>
            <person name="Riley R."/>
            <person name="Labutti K."/>
            <person name="Andreopoulos B."/>
            <person name="Lipzen A."/>
            <person name="Chen C."/>
            <person name="Yanf M."/>
            <person name="Daum C."/>
            <person name="Ng V."/>
            <person name="Clum A."/>
            <person name="Ohm R."/>
            <person name="Martin F."/>
            <person name="Silar P."/>
            <person name="Natvig D."/>
            <person name="Lalanne C."/>
            <person name="Gautier V."/>
            <person name="Ament-Velasquez S.L."/>
            <person name="Kruys A."/>
            <person name="Hutchinson M.I."/>
            <person name="Powell A.J."/>
            <person name="Barry K."/>
            <person name="Miller A.N."/>
            <person name="Grigoriev I.V."/>
            <person name="Debuchy R."/>
            <person name="Gladieux P."/>
            <person name="Thoren M.H."/>
            <person name="Johannesson H."/>
        </authorList>
    </citation>
    <scope>NUCLEOTIDE SEQUENCE</scope>
    <source>
        <strain evidence="1">PSN243</strain>
    </source>
</reference>
<dbReference type="GO" id="GO:0043332">
    <property type="term" value="C:mating projection tip"/>
    <property type="evidence" value="ECO:0007669"/>
    <property type="project" value="TreeGrafter"/>
</dbReference>
<reference evidence="1" key="1">
    <citation type="journal article" date="2023" name="Mol. Phylogenet. Evol.">
        <title>Genome-scale phylogeny and comparative genomics of the fungal order Sordariales.</title>
        <authorList>
            <person name="Hensen N."/>
            <person name="Bonometti L."/>
            <person name="Westerberg I."/>
            <person name="Brannstrom I.O."/>
            <person name="Guillou S."/>
            <person name="Cros-Aarteil S."/>
            <person name="Calhoun S."/>
            <person name="Haridas S."/>
            <person name="Kuo A."/>
            <person name="Mondo S."/>
            <person name="Pangilinan J."/>
            <person name="Riley R."/>
            <person name="LaButti K."/>
            <person name="Andreopoulos B."/>
            <person name="Lipzen A."/>
            <person name="Chen C."/>
            <person name="Yan M."/>
            <person name="Daum C."/>
            <person name="Ng V."/>
            <person name="Clum A."/>
            <person name="Steindorff A."/>
            <person name="Ohm R.A."/>
            <person name="Martin F."/>
            <person name="Silar P."/>
            <person name="Natvig D.O."/>
            <person name="Lalanne C."/>
            <person name="Gautier V."/>
            <person name="Ament-Velasquez S.L."/>
            <person name="Kruys A."/>
            <person name="Hutchinson M.I."/>
            <person name="Powell A.J."/>
            <person name="Barry K."/>
            <person name="Miller A.N."/>
            <person name="Grigoriev I.V."/>
            <person name="Debuchy R."/>
            <person name="Gladieux P."/>
            <person name="Hiltunen Thoren M."/>
            <person name="Johannesson H."/>
        </authorList>
    </citation>
    <scope>NUCLEOTIDE SEQUENCE</scope>
    <source>
        <strain evidence="1">PSN243</strain>
    </source>
</reference>
<dbReference type="PANTHER" id="PTHR47339:SF1">
    <property type="entry name" value="CELL DIVISION CONTROL PROTEIN 24"/>
    <property type="match status" value="1"/>
</dbReference>
<dbReference type="Gene3D" id="2.30.29.30">
    <property type="entry name" value="Pleckstrin-homology domain (PH domain)/Phosphotyrosine-binding domain (PTB)"/>
    <property type="match status" value="1"/>
</dbReference>
<dbReference type="GO" id="GO:0005737">
    <property type="term" value="C:cytoplasm"/>
    <property type="evidence" value="ECO:0007669"/>
    <property type="project" value="TreeGrafter"/>
</dbReference>
<keyword evidence="2" id="KW-1185">Reference proteome</keyword>
<dbReference type="Pfam" id="PF15411">
    <property type="entry name" value="PH_10"/>
    <property type="match status" value="1"/>
</dbReference>
<evidence type="ECO:0000313" key="2">
    <source>
        <dbReference type="Proteomes" id="UP001321760"/>
    </source>
</evidence>
<dbReference type="Proteomes" id="UP001321760">
    <property type="component" value="Unassembled WGS sequence"/>
</dbReference>
<dbReference type="InterPro" id="IPR011993">
    <property type="entry name" value="PH-like_dom_sf"/>
</dbReference>
<comment type="caution">
    <text evidence="1">The sequence shown here is derived from an EMBL/GenBank/DDBJ whole genome shotgun (WGS) entry which is preliminary data.</text>
</comment>
<sequence>MELQIDESDKARRSDIAESRSILVQAHERISTIVKYEDLSASLTRLKLGVFSWKRPEIDHFGKLLMYDAEVGVLDIRTPFRPHSRYLMYTFQKILVFAEEVSQTQRPLPRVLGSSGEQLQLTGRIRLSSIQSIVASKYDQRLPKSERWSCLIVYKVGSDPEALEIKFATPAKRHKWAEELRAIIQTPRSGDHQPDESGDVSAMPLEYPEQWKETLLTRGFLSV</sequence>
<dbReference type="PANTHER" id="PTHR47339">
    <property type="entry name" value="CELL DIVISION CONTROL PROTEIN 24"/>
    <property type="match status" value="1"/>
</dbReference>
<dbReference type="GO" id="GO:0005634">
    <property type="term" value="C:nucleus"/>
    <property type="evidence" value="ECO:0007669"/>
    <property type="project" value="TreeGrafter"/>
</dbReference>
<organism evidence="1 2">
    <name type="scientific">Podospora aff. communis PSN243</name>
    <dbReference type="NCBI Taxonomy" id="3040156"/>
    <lineage>
        <taxon>Eukaryota</taxon>
        <taxon>Fungi</taxon>
        <taxon>Dikarya</taxon>
        <taxon>Ascomycota</taxon>
        <taxon>Pezizomycotina</taxon>
        <taxon>Sordariomycetes</taxon>
        <taxon>Sordariomycetidae</taxon>
        <taxon>Sordariales</taxon>
        <taxon>Podosporaceae</taxon>
        <taxon>Podospora</taxon>
    </lineage>
</organism>
<dbReference type="AlphaFoldDB" id="A0AAV9GBU4"/>
<dbReference type="GO" id="GO:0000935">
    <property type="term" value="C:division septum"/>
    <property type="evidence" value="ECO:0007669"/>
    <property type="project" value="TreeGrafter"/>
</dbReference>
<dbReference type="EMBL" id="MU865972">
    <property type="protein sequence ID" value="KAK4444815.1"/>
    <property type="molecule type" value="Genomic_DNA"/>
</dbReference>
<dbReference type="GO" id="GO:0031106">
    <property type="term" value="P:septin ring organization"/>
    <property type="evidence" value="ECO:0007669"/>
    <property type="project" value="TreeGrafter"/>
</dbReference>
<accession>A0AAV9GBU4</accession>
<proteinExistence type="predicted"/>
<evidence type="ECO:0008006" key="3">
    <source>
        <dbReference type="Google" id="ProtNLM"/>
    </source>
</evidence>